<proteinExistence type="evidence at transcript level"/>
<evidence type="ECO:0000256" key="11">
    <source>
        <dbReference type="ARBA" id="ARBA00037811"/>
    </source>
</evidence>
<dbReference type="InterPro" id="IPR005225">
    <property type="entry name" value="Small_GTP-bd"/>
</dbReference>
<keyword evidence="2" id="KW-0488">Methylation</keyword>
<dbReference type="CDD" id="cd04137">
    <property type="entry name" value="RheB"/>
    <property type="match status" value="1"/>
</dbReference>
<dbReference type="InterPro" id="IPR020849">
    <property type="entry name" value="Small_GTPase_Ras-type"/>
</dbReference>
<dbReference type="PANTHER" id="PTHR24070">
    <property type="entry name" value="RAS, DI-RAS, AND RHEB FAMILY MEMBERS OF SMALL GTPASE SUPERFAMILY"/>
    <property type="match status" value="1"/>
</dbReference>
<keyword evidence="7" id="KW-0342">GTP-binding</keyword>
<evidence type="ECO:0000256" key="9">
    <source>
        <dbReference type="ARBA" id="ARBA00023288"/>
    </source>
</evidence>
<evidence type="ECO:0000256" key="2">
    <source>
        <dbReference type="ARBA" id="ARBA00022481"/>
    </source>
</evidence>
<keyword evidence="8" id="KW-0472">Membrane</keyword>
<evidence type="ECO:0000256" key="10">
    <source>
        <dbReference type="ARBA" id="ARBA00023289"/>
    </source>
</evidence>
<dbReference type="PRINTS" id="PR00449">
    <property type="entry name" value="RASTRNSFRMNG"/>
</dbReference>
<evidence type="ECO:0000256" key="13">
    <source>
        <dbReference type="ARBA" id="ARBA00049117"/>
    </source>
</evidence>
<keyword evidence="10" id="KW-0636">Prenylation</keyword>
<dbReference type="InterPro" id="IPR001806">
    <property type="entry name" value="Small_GTPase"/>
</dbReference>
<organism evidence="18">
    <name type="scientific">Phallusia mammillata</name>
    <dbReference type="NCBI Taxonomy" id="59560"/>
    <lineage>
        <taxon>Eukaryota</taxon>
        <taxon>Metazoa</taxon>
        <taxon>Chordata</taxon>
        <taxon>Tunicata</taxon>
        <taxon>Ascidiacea</taxon>
        <taxon>Phlebobranchia</taxon>
        <taxon>Ascidiidae</taxon>
        <taxon>Phallusia</taxon>
    </lineage>
</organism>
<protein>
    <recommendedName>
        <fullName evidence="15">GTP-binding protein Rheb</fullName>
    </recommendedName>
    <alternativeName>
        <fullName evidence="16">Ras homolog enriched in brain</fullName>
    </alternativeName>
</protein>
<dbReference type="GO" id="GO:0005525">
    <property type="term" value="F:GTP binding"/>
    <property type="evidence" value="ECO:0007669"/>
    <property type="project" value="UniProtKB-KW"/>
</dbReference>
<dbReference type="NCBIfam" id="TIGR00231">
    <property type="entry name" value="small_GTP"/>
    <property type="match status" value="1"/>
</dbReference>
<comment type="similarity">
    <text evidence="12">Belongs to the small GTPase superfamily. Rheb family.</text>
</comment>
<dbReference type="EMBL" id="LR789706">
    <property type="protein sequence ID" value="CAB3265568.1"/>
    <property type="molecule type" value="mRNA"/>
</dbReference>
<dbReference type="PROSITE" id="PS51421">
    <property type="entry name" value="RAS"/>
    <property type="match status" value="1"/>
</dbReference>
<evidence type="ECO:0000256" key="6">
    <source>
        <dbReference type="ARBA" id="ARBA00022842"/>
    </source>
</evidence>
<evidence type="ECO:0000256" key="7">
    <source>
        <dbReference type="ARBA" id="ARBA00023134"/>
    </source>
</evidence>
<keyword evidence="4" id="KW-0547">Nucleotide-binding</keyword>
<evidence type="ECO:0000256" key="15">
    <source>
        <dbReference type="ARBA" id="ARBA00068300"/>
    </source>
</evidence>
<evidence type="ECO:0000256" key="8">
    <source>
        <dbReference type="ARBA" id="ARBA00023136"/>
    </source>
</evidence>
<dbReference type="PROSITE" id="PS51420">
    <property type="entry name" value="RHO"/>
    <property type="match status" value="1"/>
</dbReference>
<dbReference type="Gene3D" id="3.40.50.300">
    <property type="entry name" value="P-loop containing nucleotide triphosphate hydrolases"/>
    <property type="match status" value="1"/>
</dbReference>
<gene>
    <name evidence="18" type="primary">Rheb</name>
</gene>
<name>A0A6F9DRE4_9ASCI</name>
<comment type="subcellular location">
    <subcellularLocation>
        <location evidence="11">Endoplasmic reticulum membrane</location>
        <topology evidence="11">Lipid-anchor</topology>
        <orientation evidence="11">Cytoplasmic side</orientation>
    </subcellularLocation>
    <subcellularLocation>
        <location evidence="1">Lysosome membrane</location>
        <topology evidence="1">Lipid-anchor</topology>
        <orientation evidence="1">Cytoplasmic side</orientation>
    </subcellularLocation>
</comment>
<dbReference type="SMART" id="SM00173">
    <property type="entry name" value="RAS"/>
    <property type="match status" value="1"/>
</dbReference>
<dbReference type="InterPro" id="IPR027417">
    <property type="entry name" value="P-loop_NTPase"/>
</dbReference>
<comment type="subunit">
    <text evidence="17">Associates with the mTORC1 complex (MTOR, MLST8 and RPTOR) in a guanyl nucleotide-independent manner. Interacts with TSC2. Interacts with MCRS1; the interaction maintains RHEB at the lysosome in its active GTP-bound form and prevents its interaction with the mTORC1 complex inhibitor TSC2, ensuring activation of the mTORC1 complex by RHEB. Interacts (when prenylated) with PDE6D; this promotes release from membranes.</text>
</comment>
<evidence type="ECO:0000256" key="1">
    <source>
        <dbReference type="ARBA" id="ARBA00004122"/>
    </source>
</evidence>
<comment type="catalytic activity">
    <reaction evidence="13">
        <text>GTP + H2O = GDP + phosphate + H(+)</text>
        <dbReference type="Rhea" id="RHEA:19669"/>
        <dbReference type="ChEBI" id="CHEBI:15377"/>
        <dbReference type="ChEBI" id="CHEBI:15378"/>
        <dbReference type="ChEBI" id="CHEBI:37565"/>
        <dbReference type="ChEBI" id="CHEBI:43474"/>
        <dbReference type="ChEBI" id="CHEBI:58189"/>
    </reaction>
    <physiologicalReaction direction="left-to-right" evidence="13">
        <dbReference type="Rhea" id="RHEA:19670"/>
    </physiologicalReaction>
</comment>
<dbReference type="GO" id="GO:0005765">
    <property type="term" value="C:lysosomal membrane"/>
    <property type="evidence" value="ECO:0007669"/>
    <property type="project" value="UniProtKB-SubCell"/>
</dbReference>
<keyword evidence="3" id="KW-0479">Metal-binding</keyword>
<dbReference type="SUPFAM" id="SSF52540">
    <property type="entry name" value="P-loop containing nucleoside triphosphate hydrolases"/>
    <property type="match status" value="1"/>
</dbReference>
<accession>A0A6F9DRE4</accession>
<keyword evidence="9" id="KW-0449">Lipoprotein</keyword>
<dbReference type="SMART" id="SM00174">
    <property type="entry name" value="RHO"/>
    <property type="match status" value="1"/>
</dbReference>
<reference evidence="18" key="1">
    <citation type="submission" date="2020-04" db="EMBL/GenBank/DDBJ databases">
        <authorList>
            <person name="Neveu A P."/>
        </authorList>
    </citation>
    <scope>NUCLEOTIDE SEQUENCE</scope>
    <source>
        <tissue evidence="18">Whole embryo</tissue>
    </source>
</reference>
<dbReference type="SMART" id="SM00175">
    <property type="entry name" value="RAB"/>
    <property type="match status" value="1"/>
</dbReference>
<evidence type="ECO:0000256" key="14">
    <source>
        <dbReference type="ARBA" id="ARBA00054514"/>
    </source>
</evidence>
<dbReference type="AlphaFoldDB" id="A0A6F9DRE4"/>
<keyword evidence="6" id="KW-0460">Magnesium</keyword>
<evidence type="ECO:0000256" key="16">
    <source>
        <dbReference type="ARBA" id="ARBA00082764"/>
    </source>
</evidence>
<dbReference type="Pfam" id="PF00071">
    <property type="entry name" value="Ras"/>
    <property type="match status" value="1"/>
</dbReference>
<comment type="function">
    <text evidence="14">Small GTPase that acts as an allosteric activator of the canonical mTORC1 complex, an evolutionarily conserved central nutrient sensor that stimulates anabolic reactions and macromolecule biosynthesis to promote cellular biomass generation and growth. In response to nutrients, growth factors or amino acids, specifically activates the protein kinase activity of MTOR, the catalytic component of the mTORC1 complex: acts by causing a conformational change that allows the alignment of residues in the active site of MTOR, thereby enhancing the phosphorylation of ribosomal protein S6 kinase (RPS6KB1 and RPS6KB2) and EIF4EBP1 (4E-BP1). RHEB is also required for localization of the TSC-TBC complex to lysosomal membranes. In response to starvation, RHEB is inactivated by the TSC-TBC complex, preventing activation of mTORC1. Has low intrinsic GTPase activity.</text>
</comment>
<dbReference type="GO" id="GO:0003924">
    <property type="term" value="F:GTPase activity"/>
    <property type="evidence" value="ECO:0007669"/>
    <property type="project" value="InterPro"/>
</dbReference>
<dbReference type="GO" id="GO:0046872">
    <property type="term" value="F:metal ion binding"/>
    <property type="evidence" value="ECO:0007669"/>
    <property type="project" value="UniProtKB-KW"/>
</dbReference>
<evidence type="ECO:0000256" key="17">
    <source>
        <dbReference type="ARBA" id="ARBA00093480"/>
    </source>
</evidence>
<keyword evidence="5" id="KW-0378">Hydrolase</keyword>
<dbReference type="GO" id="GO:0005789">
    <property type="term" value="C:endoplasmic reticulum membrane"/>
    <property type="evidence" value="ECO:0007669"/>
    <property type="project" value="UniProtKB-SubCell"/>
</dbReference>
<evidence type="ECO:0000256" key="5">
    <source>
        <dbReference type="ARBA" id="ARBA00022801"/>
    </source>
</evidence>
<evidence type="ECO:0000256" key="12">
    <source>
        <dbReference type="ARBA" id="ARBA00037969"/>
    </source>
</evidence>
<evidence type="ECO:0000256" key="3">
    <source>
        <dbReference type="ARBA" id="ARBA00022723"/>
    </source>
</evidence>
<dbReference type="PROSITE" id="PS51419">
    <property type="entry name" value="RAB"/>
    <property type="match status" value="1"/>
</dbReference>
<sequence>MAPPRERKLAIVGYRSVGKSSITLQFVENQFVESYDPTIENTFTRQIRLGNQDYVLHIVDTAGQDEYSLFPDSYALDIHGYILVYSVTSTKSFEVVKVIHEKLLDMIGRIKIPLVLVGNKTDLHMERKVTTEMGRNLAKNWEATFYETSAKHNLDVQSIFKGIITEVEKQDGNAPEEKKCFIS</sequence>
<dbReference type="FunFam" id="3.40.50.300:FF:000273">
    <property type="entry name" value="GTP-binding protein Rheb homolog"/>
    <property type="match status" value="1"/>
</dbReference>
<dbReference type="GO" id="GO:0007165">
    <property type="term" value="P:signal transduction"/>
    <property type="evidence" value="ECO:0007669"/>
    <property type="project" value="InterPro"/>
</dbReference>
<evidence type="ECO:0000313" key="18">
    <source>
        <dbReference type="EMBL" id="CAB3265568.1"/>
    </source>
</evidence>
<evidence type="ECO:0000256" key="4">
    <source>
        <dbReference type="ARBA" id="ARBA00022741"/>
    </source>
</evidence>